<dbReference type="SMART" id="SM00388">
    <property type="entry name" value="HisKA"/>
    <property type="match status" value="1"/>
</dbReference>
<dbReference type="InterPro" id="IPR050351">
    <property type="entry name" value="BphY/WalK/GraS-like"/>
</dbReference>
<dbReference type="SUPFAM" id="SSF55874">
    <property type="entry name" value="ATPase domain of HSP90 chaperone/DNA topoisomerase II/histidine kinase"/>
    <property type="match status" value="1"/>
</dbReference>
<dbReference type="SUPFAM" id="SSF47384">
    <property type="entry name" value="Homodimeric domain of signal transducing histidine kinase"/>
    <property type="match status" value="1"/>
</dbReference>
<dbReference type="Gene3D" id="3.30.565.10">
    <property type="entry name" value="Histidine kinase-like ATPase, C-terminal domain"/>
    <property type="match status" value="1"/>
</dbReference>
<dbReference type="KEGG" id="ams:AMIS_39600"/>
<evidence type="ECO:0000256" key="4">
    <source>
        <dbReference type="ARBA" id="ARBA00022553"/>
    </source>
</evidence>
<dbReference type="eggNOG" id="COG2205">
    <property type="taxonomic scope" value="Bacteria"/>
</dbReference>
<dbReference type="PRINTS" id="PR00344">
    <property type="entry name" value="BCTRLSENSOR"/>
</dbReference>
<comment type="subcellular location">
    <subcellularLocation>
        <location evidence="2">Cell membrane</location>
    </subcellularLocation>
</comment>
<evidence type="ECO:0000256" key="6">
    <source>
        <dbReference type="ARBA" id="ARBA00022741"/>
    </source>
</evidence>
<dbReference type="InterPro" id="IPR013656">
    <property type="entry name" value="PAS_4"/>
</dbReference>
<dbReference type="Gene3D" id="3.30.450.20">
    <property type="entry name" value="PAS domain"/>
    <property type="match status" value="2"/>
</dbReference>
<dbReference type="InterPro" id="IPR035965">
    <property type="entry name" value="PAS-like_dom_sf"/>
</dbReference>
<dbReference type="PROSITE" id="PS50109">
    <property type="entry name" value="HIS_KIN"/>
    <property type="match status" value="1"/>
</dbReference>
<evidence type="ECO:0000256" key="7">
    <source>
        <dbReference type="ARBA" id="ARBA00022777"/>
    </source>
</evidence>
<evidence type="ECO:0000259" key="12">
    <source>
        <dbReference type="PROSITE" id="PS50109"/>
    </source>
</evidence>
<keyword evidence="7 13" id="KW-0418">Kinase</keyword>
<organism evidence="13 14">
    <name type="scientific">Actinoplanes missouriensis (strain ATCC 14538 / DSM 43046 / CBS 188.64 / JCM 3121 / NBRC 102363 / NCIMB 12654 / NRRL B-3342 / UNCC 431)</name>
    <dbReference type="NCBI Taxonomy" id="512565"/>
    <lineage>
        <taxon>Bacteria</taxon>
        <taxon>Bacillati</taxon>
        <taxon>Actinomycetota</taxon>
        <taxon>Actinomycetes</taxon>
        <taxon>Micromonosporales</taxon>
        <taxon>Micromonosporaceae</taxon>
        <taxon>Actinoplanes</taxon>
    </lineage>
</organism>
<evidence type="ECO:0000313" key="14">
    <source>
        <dbReference type="Proteomes" id="UP000007882"/>
    </source>
</evidence>
<dbReference type="EC" id="2.7.13.3" evidence="3"/>
<dbReference type="Gene3D" id="1.10.287.130">
    <property type="match status" value="1"/>
</dbReference>
<dbReference type="InterPro" id="IPR004358">
    <property type="entry name" value="Sig_transdc_His_kin-like_C"/>
</dbReference>
<dbReference type="InterPro" id="IPR003594">
    <property type="entry name" value="HATPase_dom"/>
</dbReference>
<feature type="domain" description="Histidine kinase" evidence="12">
    <location>
        <begin position="436"/>
        <end position="644"/>
    </location>
</feature>
<keyword evidence="5" id="KW-0808">Transferase</keyword>
<dbReference type="Pfam" id="PF00512">
    <property type="entry name" value="HisKA"/>
    <property type="match status" value="1"/>
</dbReference>
<keyword evidence="6" id="KW-0547">Nucleotide-binding</keyword>
<evidence type="ECO:0000313" key="13">
    <source>
        <dbReference type="EMBL" id="BAL89180.1"/>
    </source>
</evidence>
<evidence type="ECO:0000256" key="11">
    <source>
        <dbReference type="SAM" id="MobiDB-lite"/>
    </source>
</evidence>
<dbReference type="InterPro" id="IPR036890">
    <property type="entry name" value="HATPase_C_sf"/>
</dbReference>
<protein>
    <recommendedName>
        <fullName evidence="10">Sensor-like histidine kinase SenX3</fullName>
        <ecNumber evidence="3">2.7.13.3</ecNumber>
    </recommendedName>
</protein>
<dbReference type="SMART" id="SM00387">
    <property type="entry name" value="HATPase_c"/>
    <property type="match status" value="1"/>
</dbReference>
<dbReference type="GO" id="GO:0005524">
    <property type="term" value="F:ATP binding"/>
    <property type="evidence" value="ECO:0007669"/>
    <property type="project" value="UniProtKB-KW"/>
</dbReference>
<dbReference type="AlphaFoldDB" id="I0H843"/>
<dbReference type="InterPro" id="IPR005467">
    <property type="entry name" value="His_kinase_dom"/>
</dbReference>
<dbReference type="Proteomes" id="UP000007882">
    <property type="component" value="Chromosome"/>
</dbReference>
<dbReference type="SUPFAM" id="SSF55785">
    <property type="entry name" value="PYP-like sensor domain (PAS domain)"/>
    <property type="match status" value="1"/>
</dbReference>
<accession>I0H843</accession>
<keyword evidence="8" id="KW-0067">ATP-binding</keyword>
<gene>
    <name evidence="13" type="ordered locus">AMIS_39600</name>
</gene>
<dbReference type="CDD" id="cd00082">
    <property type="entry name" value="HisKA"/>
    <property type="match status" value="1"/>
</dbReference>
<dbReference type="GO" id="GO:0000155">
    <property type="term" value="F:phosphorelay sensor kinase activity"/>
    <property type="evidence" value="ECO:0007669"/>
    <property type="project" value="InterPro"/>
</dbReference>
<comment type="catalytic activity">
    <reaction evidence="1">
        <text>ATP + protein L-histidine = ADP + protein N-phospho-L-histidine.</text>
        <dbReference type="EC" id="2.7.13.3"/>
    </reaction>
</comment>
<dbReference type="Pfam" id="PF02518">
    <property type="entry name" value="HATPase_c"/>
    <property type="match status" value="1"/>
</dbReference>
<dbReference type="eggNOG" id="COG3829">
    <property type="taxonomic scope" value="Bacteria"/>
</dbReference>
<keyword evidence="4" id="KW-0597">Phosphoprotein</keyword>
<dbReference type="HOGENOM" id="CLU_000445_114_44_11"/>
<dbReference type="CDD" id="cd00075">
    <property type="entry name" value="HATPase"/>
    <property type="match status" value="1"/>
</dbReference>
<evidence type="ECO:0000256" key="9">
    <source>
        <dbReference type="ARBA" id="ARBA00023012"/>
    </source>
</evidence>
<dbReference type="InterPro" id="IPR003661">
    <property type="entry name" value="HisK_dim/P_dom"/>
</dbReference>
<evidence type="ECO:0000256" key="1">
    <source>
        <dbReference type="ARBA" id="ARBA00000085"/>
    </source>
</evidence>
<dbReference type="GO" id="GO:0007234">
    <property type="term" value="P:osmosensory signaling via phosphorelay pathway"/>
    <property type="evidence" value="ECO:0007669"/>
    <property type="project" value="TreeGrafter"/>
</dbReference>
<sequence length="654" mass="71107">MEVNDAYLAGVLRHRDELIGRNVFDAFPDNPDDREADGVDNLRASLHRVLRLRVSDVMAIQKYDIEKPSGFEIRYWAPVNAPVLDPDGEVELILHRVEDVTAYVQSQQPELHAKMEAEVFARHRLQERNVVLQAVADSLDTVVIGCDAAGRPTIYNQAARELAGDRLDGRPADQWPRLLHLENADEPLRQAMRGIPVRDSEVILRPPGQARRIFRMHACPLTGLPGLAVVVALDDVTVRRRVARLQAGELEVADLIGHPEGNRLAEVMRTVGTAAGWSATEFWTVDDVTRLLHREARWPESGPSVPPDPPAESRPVPSDSPKTGAPDSPAGSRLLSGPVTLASGEGLPGQAWEAAEPVWTTGLGEPLRAALAIPIPAGPNPLGVLVCYSDTEEVPEGLRTAVITGIGARLGEFLERRRAERLAAELDRTRDEYIALVGHELRTPLTSIQSYTDLMLGEPDLDEEHRSALEVMRRNTAGLHGIVMRLLDVAGMRSGRIDLRTTSVDLAEIVRAAAARRPGVQFDGPASMIVDGDPERLSEVADELLANAATWAAEDSTIRIGLRPGDRVVELSVSNTGERIKAHEQADLFDPFFRGESARHNGIPGNGLGLTVARAIVEQHGGTLSVSGPDDDETTFTVRLPARSLASTGTPPRG</sequence>
<dbReference type="STRING" id="512565.AMIS_39600"/>
<name>I0H843_ACTM4</name>
<dbReference type="InterPro" id="IPR036097">
    <property type="entry name" value="HisK_dim/P_sf"/>
</dbReference>
<dbReference type="Pfam" id="PF08448">
    <property type="entry name" value="PAS_4"/>
    <property type="match status" value="1"/>
</dbReference>
<evidence type="ECO:0000256" key="2">
    <source>
        <dbReference type="ARBA" id="ARBA00004236"/>
    </source>
</evidence>
<dbReference type="GO" id="GO:0030295">
    <property type="term" value="F:protein kinase activator activity"/>
    <property type="evidence" value="ECO:0007669"/>
    <property type="project" value="TreeGrafter"/>
</dbReference>
<dbReference type="PANTHER" id="PTHR42878:SF7">
    <property type="entry name" value="SENSOR HISTIDINE KINASE GLRK"/>
    <property type="match status" value="1"/>
</dbReference>
<dbReference type="EMBL" id="AP012319">
    <property type="protein sequence ID" value="BAL89180.1"/>
    <property type="molecule type" value="Genomic_DNA"/>
</dbReference>
<dbReference type="GO" id="GO:0005886">
    <property type="term" value="C:plasma membrane"/>
    <property type="evidence" value="ECO:0007669"/>
    <property type="project" value="UniProtKB-SubCell"/>
</dbReference>
<dbReference type="PANTHER" id="PTHR42878">
    <property type="entry name" value="TWO-COMPONENT HISTIDINE KINASE"/>
    <property type="match status" value="1"/>
</dbReference>
<evidence type="ECO:0000256" key="8">
    <source>
        <dbReference type="ARBA" id="ARBA00022840"/>
    </source>
</evidence>
<proteinExistence type="predicted"/>
<evidence type="ECO:0000256" key="3">
    <source>
        <dbReference type="ARBA" id="ARBA00012438"/>
    </source>
</evidence>
<evidence type="ECO:0000256" key="5">
    <source>
        <dbReference type="ARBA" id="ARBA00022679"/>
    </source>
</evidence>
<keyword evidence="14" id="KW-1185">Reference proteome</keyword>
<keyword evidence="9" id="KW-0902">Two-component regulatory system</keyword>
<reference evidence="13 14" key="1">
    <citation type="submission" date="2012-02" db="EMBL/GenBank/DDBJ databases">
        <title>Complete genome sequence of Actinoplanes missouriensis 431 (= NBRC 102363).</title>
        <authorList>
            <person name="Ohnishi Y."/>
            <person name="Ishikawa J."/>
            <person name="Sekine M."/>
            <person name="Hosoyama A."/>
            <person name="Harada T."/>
            <person name="Narita H."/>
            <person name="Hata T."/>
            <person name="Konno Y."/>
            <person name="Tutikane K."/>
            <person name="Fujita N."/>
            <person name="Horinouchi S."/>
            <person name="Hayakawa M."/>
        </authorList>
    </citation>
    <scope>NUCLEOTIDE SEQUENCE [LARGE SCALE GENOMIC DNA]</scope>
    <source>
        <strain evidence="14">ATCC 14538 / DSM 43046 / CBS 188.64 / JCM 3121 / NBRC 102363 / NCIMB 12654 / NRRL B-3342 / UNCC 431</strain>
    </source>
</reference>
<evidence type="ECO:0000256" key="10">
    <source>
        <dbReference type="ARBA" id="ARBA00039401"/>
    </source>
</evidence>
<dbReference type="GO" id="GO:0000156">
    <property type="term" value="F:phosphorelay response regulator activity"/>
    <property type="evidence" value="ECO:0007669"/>
    <property type="project" value="TreeGrafter"/>
</dbReference>
<dbReference type="PATRIC" id="fig|512565.3.peg.3946"/>
<feature type="region of interest" description="Disordered" evidence="11">
    <location>
        <begin position="296"/>
        <end position="340"/>
    </location>
</feature>
<dbReference type="SUPFAM" id="SSF55781">
    <property type="entry name" value="GAF domain-like"/>
    <property type="match status" value="1"/>
</dbReference>